<dbReference type="PANTHER" id="PTHR24157:SF3">
    <property type="entry name" value="ANKYRIN REPEAT, SAM AND BASIC LEUCINE ZIPPER DOMAIN-CONTAINING PROTEIN 1"/>
    <property type="match status" value="1"/>
</dbReference>
<dbReference type="Gene3D" id="1.25.40.20">
    <property type="entry name" value="Ankyrin repeat-containing domain"/>
    <property type="match status" value="2"/>
</dbReference>
<evidence type="ECO:0000256" key="1">
    <source>
        <dbReference type="PROSITE-ProRule" id="PRU00023"/>
    </source>
</evidence>
<dbReference type="OrthoDB" id="307920at2"/>
<dbReference type="STRING" id="1658765.Msub_12915"/>
<dbReference type="EMBL" id="LFBU01000001">
    <property type="protein sequence ID" value="KMQ76701.1"/>
    <property type="molecule type" value="Genomic_DNA"/>
</dbReference>
<sequence length="165" mass="16927">MANGTGSHRFALIVLVLLSFLSACASQKQPVKLSPQDLAEADALLVSAAANGEKRRVQLLLSAGARVNARDSQGYTPVMRAAANGHLSVVKVLLSAGANVNVSQGGESLLMKVVAGGDLLTAEMLLSAGADVNYRSASGKTALDVARANNSRDLEMLLVQAGASL</sequence>
<dbReference type="Proteomes" id="UP000036102">
    <property type="component" value="Unassembled WGS sequence"/>
</dbReference>
<gene>
    <name evidence="3" type="ORF">Msub_12915</name>
</gene>
<evidence type="ECO:0000256" key="2">
    <source>
        <dbReference type="SAM" id="SignalP"/>
    </source>
</evidence>
<organism evidence="3 4">
    <name type="scientific">Marinobacter subterrani</name>
    <dbReference type="NCBI Taxonomy" id="1658765"/>
    <lineage>
        <taxon>Bacteria</taxon>
        <taxon>Pseudomonadati</taxon>
        <taxon>Pseudomonadota</taxon>
        <taxon>Gammaproteobacteria</taxon>
        <taxon>Pseudomonadales</taxon>
        <taxon>Marinobacteraceae</taxon>
        <taxon>Marinobacter</taxon>
    </lineage>
</organism>
<name>A0A0J7JG42_9GAMM</name>
<dbReference type="Pfam" id="PF12796">
    <property type="entry name" value="Ank_2"/>
    <property type="match status" value="1"/>
</dbReference>
<evidence type="ECO:0000313" key="3">
    <source>
        <dbReference type="EMBL" id="KMQ76701.1"/>
    </source>
</evidence>
<reference evidence="3 4" key="1">
    <citation type="submission" date="2015-06" db="EMBL/GenBank/DDBJ databases">
        <title>Marinobacter subterrani, a genetically tractable neutrophilic iron-oxidizing strain isolated from the Soudan Iron Mine.</title>
        <authorList>
            <person name="Bonis B.M."/>
            <person name="Gralnick J.A."/>
        </authorList>
    </citation>
    <scope>NUCLEOTIDE SEQUENCE [LARGE SCALE GENOMIC DNA]</scope>
    <source>
        <strain evidence="3 4">JG233</strain>
    </source>
</reference>
<dbReference type="GO" id="GO:0071546">
    <property type="term" value="C:pi-body"/>
    <property type="evidence" value="ECO:0007669"/>
    <property type="project" value="TreeGrafter"/>
</dbReference>
<dbReference type="InterPro" id="IPR002110">
    <property type="entry name" value="Ankyrin_rpt"/>
</dbReference>
<dbReference type="SMART" id="SM00248">
    <property type="entry name" value="ANK"/>
    <property type="match status" value="3"/>
</dbReference>
<feature type="chain" id="PRO_5005289508" evidence="2">
    <location>
        <begin position="26"/>
        <end position="165"/>
    </location>
</feature>
<dbReference type="PROSITE" id="PS50088">
    <property type="entry name" value="ANK_REPEAT"/>
    <property type="match status" value="4"/>
</dbReference>
<dbReference type="PRINTS" id="PR01415">
    <property type="entry name" value="ANKYRIN"/>
</dbReference>
<feature type="repeat" description="ANK" evidence="1">
    <location>
        <begin position="73"/>
        <end position="105"/>
    </location>
</feature>
<keyword evidence="1" id="KW-0040">ANK repeat</keyword>
<keyword evidence="2" id="KW-0732">Signal</keyword>
<proteinExistence type="predicted"/>
<feature type="signal peptide" evidence="2">
    <location>
        <begin position="1"/>
        <end position="25"/>
    </location>
</feature>
<evidence type="ECO:0000313" key="4">
    <source>
        <dbReference type="Proteomes" id="UP000036102"/>
    </source>
</evidence>
<feature type="repeat" description="ANK" evidence="1">
    <location>
        <begin position="138"/>
        <end position="165"/>
    </location>
</feature>
<protein>
    <submittedName>
        <fullName evidence="3">Ankyrin repeat</fullName>
    </submittedName>
</protein>
<dbReference type="PATRIC" id="fig|1658765.3.peg.2940"/>
<dbReference type="RefSeq" id="WP_048496635.1">
    <property type="nucleotide sequence ID" value="NZ_LFBU01000001.1"/>
</dbReference>
<keyword evidence="4" id="KW-1185">Reference proteome</keyword>
<comment type="caution">
    <text evidence="3">The sequence shown here is derived from an EMBL/GenBank/DDBJ whole genome shotgun (WGS) entry which is preliminary data.</text>
</comment>
<dbReference type="InterPro" id="IPR036770">
    <property type="entry name" value="Ankyrin_rpt-contain_sf"/>
</dbReference>
<dbReference type="AlphaFoldDB" id="A0A0J7JG42"/>
<feature type="repeat" description="ANK" evidence="1">
    <location>
        <begin position="40"/>
        <end position="72"/>
    </location>
</feature>
<dbReference type="SUPFAM" id="SSF48403">
    <property type="entry name" value="Ankyrin repeat"/>
    <property type="match status" value="1"/>
</dbReference>
<dbReference type="PROSITE" id="PS50297">
    <property type="entry name" value="ANK_REP_REGION"/>
    <property type="match status" value="2"/>
</dbReference>
<accession>A0A0J7JG42</accession>
<dbReference type="PANTHER" id="PTHR24157">
    <property type="entry name" value="ANKYRIN REPEAT, SAM AND BASIC LEUCINE ZIPPER DOMAIN-CONTAINING PROTEIN 1"/>
    <property type="match status" value="1"/>
</dbReference>
<feature type="repeat" description="ANK" evidence="1">
    <location>
        <begin position="105"/>
        <end position="137"/>
    </location>
</feature>